<dbReference type="GO" id="GO:0004252">
    <property type="term" value="F:serine-type endopeptidase activity"/>
    <property type="evidence" value="ECO:0007669"/>
    <property type="project" value="InterPro"/>
</dbReference>
<sequence>MFFLTFCSSSGISCNCWGTIKDIAIILFHSTFSSILLDCQVLAYPFPDVLFSVFLRFLKLFFPLSFKYAVGILVSPFCWKERYWVGLTLACSLSEILHHLSFTKLWFNGSLSDSKETYHLKALPVSITPTSFSVLKDTNQKTDANVSKVTRIFPNVCRVISRHGNGSGIVFGADLILTCSHVIGKDTKVSVKLYKETEWRNAVVKYATPKDEPLDLAVLSLDDPSASIGTIVSLKTTQAVEGLCIYAIGHGLFSASFDSNPSITSGTVSRIVYHGGKQILIQSSCALYPGSSGGPLVNEKGQVVSMSRSNVTMLNDNPHVSISVPMEIVMSVLQEYRKTKNVDVLKKLWLQDPDSKRLWQLKSLPESRSSLTSKLSLSFLSIISFTSTRFDLSFLLATIYTDSFLSFSNNFFCFFFAFHGHLFLYELLTTISHLLILRSASSHPPLAVPTVVGIDSLPTHIPPIILPVLA</sequence>
<dbReference type="InterPro" id="IPR009003">
    <property type="entry name" value="Peptidase_S1_PA"/>
</dbReference>
<dbReference type="EMBL" id="CAHIKZ030000948">
    <property type="protein sequence ID" value="CAE1246329.1"/>
    <property type="molecule type" value="Genomic_DNA"/>
</dbReference>
<dbReference type="OrthoDB" id="17845at2759"/>
<dbReference type="SUPFAM" id="SSF50494">
    <property type="entry name" value="Trypsin-like serine proteases"/>
    <property type="match status" value="1"/>
</dbReference>
<organism evidence="2 3">
    <name type="scientific">Acanthosepion pharaonis</name>
    <name type="common">Pharaoh cuttlefish</name>
    <name type="synonym">Sepia pharaonis</name>
    <dbReference type="NCBI Taxonomy" id="158019"/>
    <lineage>
        <taxon>Eukaryota</taxon>
        <taxon>Metazoa</taxon>
        <taxon>Spiralia</taxon>
        <taxon>Lophotrochozoa</taxon>
        <taxon>Mollusca</taxon>
        <taxon>Cephalopoda</taxon>
        <taxon>Coleoidea</taxon>
        <taxon>Decapodiformes</taxon>
        <taxon>Sepiida</taxon>
        <taxon>Sepiina</taxon>
        <taxon>Sepiidae</taxon>
        <taxon>Acanthosepion</taxon>
    </lineage>
</organism>
<comment type="subcellular location">
    <subcellularLocation>
        <location evidence="1">Peroxisome</location>
    </subcellularLocation>
</comment>
<reference evidence="2" key="1">
    <citation type="submission" date="2021-01" db="EMBL/GenBank/DDBJ databases">
        <authorList>
            <person name="Li R."/>
            <person name="Bekaert M."/>
        </authorList>
    </citation>
    <scope>NUCLEOTIDE SEQUENCE</scope>
    <source>
        <strain evidence="2">Farmed</strain>
    </source>
</reference>
<dbReference type="GO" id="GO:0005777">
    <property type="term" value="C:peroxisome"/>
    <property type="evidence" value="ECO:0007669"/>
    <property type="project" value="UniProtKB-SubCell"/>
</dbReference>
<keyword evidence="3" id="KW-1185">Reference proteome</keyword>
<keyword evidence="1" id="KW-0576">Peroxisome</keyword>
<accession>A0A812BTM9</accession>
<proteinExistence type="inferred from homology"/>
<dbReference type="InterPro" id="IPR039245">
    <property type="entry name" value="TYSND1/DEG15"/>
</dbReference>
<dbReference type="Pfam" id="PF13365">
    <property type="entry name" value="Trypsin_2"/>
    <property type="match status" value="1"/>
</dbReference>
<keyword evidence="1 2" id="KW-0378">Hydrolase</keyword>
<comment type="PTM">
    <text evidence="1">The full-lengh TYSND1 is the active the proteolytic processing of PTS1- and PTS2-proteins and in self-cleavage, and intermolecular self-cleavage of TYSND1 down-regulates its protease activity.</text>
</comment>
<comment type="similarity">
    <text evidence="1">Belongs to the peptidase S1B family.</text>
</comment>
<name>A0A812BTM9_ACAPH</name>
<dbReference type="AlphaFoldDB" id="A0A812BTM9"/>
<dbReference type="PANTHER" id="PTHR21004:SF0">
    <property type="entry name" value="PEROXISOMAL LEADER PEPTIDE-PROCESSING PROTEASE"/>
    <property type="match status" value="1"/>
</dbReference>
<protein>
    <recommendedName>
        <fullName evidence="1">Peroxisomal leader peptide-processing protease</fullName>
        <ecNumber evidence="1">3.4.21.-</ecNumber>
    </recommendedName>
</protein>
<comment type="function">
    <text evidence="1">Peroxisomal protease that mediates both the removal of the leader peptide from proteins containing a PTS2 target sequence and processes several PTS1-containing proteins. Catalyzes the processing of PTS1-proteins involved in the peroxisomal beta-oxidation of fatty acids.</text>
</comment>
<comment type="caution">
    <text evidence="2">The sequence shown here is derived from an EMBL/GenBank/DDBJ whole genome shotgun (WGS) entry which is preliminary data.</text>
</comment>
<keyword evidence="1" id="KW-0645">Protease</keyword>
<gene>
    <name evidence="2" type="ORF">SPHA_25095</name>
</gene>
<dbReference type="GO" id="GO:0031998">
    <property type="term" value="P:regulation of fatty acid beta-oxidation"/>
    <property type="evidence" value="ECO:0007669"/>
    <property type="project" value="TreeGrafter"/>
</dbReference>
<evidence type="ECO:0000313" key="3">
    <source>
        <dbReference type="Proteomes" id="UP000597762"/>
    </source>
</evidence>
<dbReference type="Gene3D" id="2.40.10.10">
    <property type="entry name" value="Trypsin-like serine proteases"/>
    <property type="match status" value="2"/>
</dbReference>
<evidence type="ECO:0000313" key="2">
    <source>
        <dbReference type="EMBL" id="CAE1246329.1"/>
    </source>
</evidence>
<dbReference type="EC" id="3.4.21.-" evidence="1"/>
<dbReference type="PANTHER" id="PTHR21004">
    <property type="entry name" value="SERINE PROTEASE-RELATED"/>
    <property type="match status" value="1"/>
</dbReference>
<dbReference type="GO" id="GO:0016485">
    <property type="term" value="P:protein processing"/>
    <property type="evidence" value="ECO:0007669"/>
    <property type="project" value="InterPro"/>
</dbReference>
<dbReference type="InterPro" id="IPR043504">
    <property type="entry name" value="Peptidase_S1_PA_chymotrypsin"/>
</dbReference>
<keyword evidence="1" id="KW-0720">Serine protease</keyword>
<evidence type="ECO:0000256" key="1">
    <source>
        <dbReference type="PIRNR" id="PIRNR037989"/>
    </source>
</evidence>
<dbReference type="Proteomes" id="UP000597762">
    <property type="component" value="Unassembled WGS sequence"/>
</dbReference>